<dbReference type="PANTHER" id="PTHR35565">
    <property type="entry name" value="CYTOPLASMIC PROTEIN-RELATED"/>
    <property type="match status" value="1"/>
</dbReference>
<dbReference type="EMBL" id="CADIJQ010000001">
    <property type="protein sequence ID" value="CAB3683901.1"/>
    <property type="molecule type" value="Genomic_DNA"/>
</dbReference>
<sequence length="169" mass="18534">MAKKSVSVAPPERINIKYVPATGDQQAEIELPLKLLITGDFKGHGEETALEERPVVRIDKDNFDDVIAEAGIALTMQVPSRLGEAGQEDDTLNVSLDFKRMRDFSPDAIARQVPELNKLLELREALVALKGPLGNVPAFRKQLQTLLADDKARTALAKELNLVLEKPAA</sequence>
<dbReference type="InterPro" id="IPR008312">
    <property type="entry name" value="T6SS_TssB1"/>
</dbReference>
<dbReference type="PANTHER" id="PTHR35565:SF1">
    <property type="entry name" value="TYPE VI SECRETION SYSTEM CONTRACTILE SHEATH LARGE SUBUNIT"/>
    <property type="match status" value="1"/>
</dbReference>
<evidence type="ECO:0000313" key="2">
    <source>
        <dbReference type="Proteomes" id="UP000494269"/>
    </source>
</evidence>
<accession>A0A6S6ZMP8</accession>
<dbReference type="PIRSF" id="PIRSF028301">
    <property type="entry name" value="UCP028301"/>
    <property type="match status" value="1"/>
</dbReference>
<dbReference type="InterPro" id="IPR010269">
    <property type="entry name" value="T6SS_TssC-like"/>
</dbReference>
<reference evidence="1 2" key="1">
    <citation type="submission" date="2020-04" db="EMBL/GenBank/DDBJ databases">
        <authorList>
            <person name="De Canck E."/>
        </authorList>
    </citation>
    <scope>NUCLEOTIDE SEQUENCE [LARGE SCALE GENOMIC DNA]</scope>
    <source>
        <strain evidence="1 2">LMG 3441</strain>
    </source>
</reference>
<proteinExistence type="predicted"/>
<dbReference type="AlphaFoldDB" id="A0A6S6ZMP8"/>
<dbReference type="RefSeq" id="WP_054424850.1">
    <property type="nucleotide sequence ID" value="NZ_CADIJQ010000001.1"/>
</dbReference>
<dbReference type="Proteomes" id="UP000494269">
    <property type="component" value="Unassembled WGS sequence"/>
</dbReference>
<evidence type="ECO:0008006" key="3">
    <source>
        <dbReference type="Google" id="ProtNLM"/>
    </source>
</evidence>
<gene>
    <name evidence="1" type="ORF">LMG3441_01748</name>
</gene>
<evidence type="ECO:0000313" key="1">
    <source>
        <dbReference type="EMBL" id="CAB3683901.1"/>
    </source>
</evidence>
<organism evidence="1 2">
    <name type="scientific">Achromobacter kerstersii</name>
    <dbReference type="NCBI Taxonomy" id="1353890"/>
    <lineage>
        <taxon>Bacteria</taxon>
        <taxon>Pseudomonadati</taxon>
        <taxon>Pseudomonadota</taxon>
        <taxon>Betaproteobacteria</taxon>
        <taxon>Burkholderiales</taxon>
        <taxon>Alcaligenaceae</taxon>
        <taxon>Achromobacter</taxon>
    </lineage>
</organism>
<keyword evidence="2" id="KW-1185">Reference proteome</keyword>
<dbReference type="NCBIfam" id="TIGR03358">
    <property type="entry name" value="VI_chp_5"/>
    <property type="match status" value="1"/>
</dbReference>
<dbReference type="Pfam" id="PF05591">
    <property type="entry name" value="T6SS_VipA"/>
    <property type="match status" value="1"/>
</dbReference>
<protein>
    <recommendedName>
        <fullName evidence="3">Type VI secretion system contractile sheath small subunit</fullName>
    </recommendedName>
</protein>
<name>A0A6S6ZMP8_9BURK</name>